<dbReference type="InterPro" id="IPR015424">
    <property type="entry name" value="PyrdxlP-dep_Trfase"/>
</dbReference>
<dbReference type="PANTHER" id="PTHR30244">
    <property type="entry name" value="TRANSAMINASE"/>
    <property type="match status" value="1"/>
</dbReference>
<name>A0A382Z578_9ZZZZ</name>
<dbReference type="SUPFAM" id="SSF53383">
    <property type="entry name" value="PLP-dependent transferases"/>
    <property type="match status" value="1"/>
</dbReference>
<evidence type="ECO:0008006" key="3">
    <source>
        <dbReference type="Google" id="ProtNLM"/>
    </source>
</evidence>
<reference evidence="2" key="1">
    <citation type="submission" date="2018-05" db="EMBL/GenBank/DDBJ databases">
        <authorList>
            <person name="Lanie J.A."/>
            <person name="Ng W.-L."/>
            <person name="Kazmierczak K.M."/>
            <person name="Andrzejewski T.M."/>
            <person name="Davidsen T.M."/>
            <person name="Wayne K.J."/>
            <person name="Tettelin H."/>
            <person name="Glass J.I."/>
            <person name="Rusch D."/>
            <person name="Podicherti R."/>
            <person name="Tsui H.-C.T."/>
            <person name="Winkler M.E."/>
        </authorList>
    </citation>
    <scope>NUCLEOTIDE SEQUENCE</scope>
</reference>
<organism evidence="2">
    <name type="scientific">marine metagenome</name>
    <dbReference type="NCBI Taxonomy" id="408172"/>
    <lineage>
        <taxon>unclassified sequences</taxon>
        <taxon>metagenomes</taxon>
        <taxon>ecological metagenomes</taxon>
    </lineage>
</organism>
<dbReference type="InterPro" id="IPR000653">
    <property type="entry name" value="DegT/StrS_aminotransferase"/>
</dbReference>
<accession>A0A382Z578</accession>
<dbReference type="Pfam" id="PF01041">
    <property type="entry name" value="DegT_DnrJ_EryC1"/>
    <property type="match status" value="1"/>
</dbReference>
<dbReference type="PANTHER" id="PTHR30244:SF36">
    <property type="entry name" value="3-OXO-GLUCOSE-6-PHOSPHATE:GLUTAMATE AMINOTRANSFERASE"/>
    <property type="match status" value="1"/>
</dbReference>
<dbReference type="Gene3D" id="3.40.640.10">
    <property type="entry name" value="Type I PLP-dependent aspartate aminotransferase-like (Major domain)"/>
    <property type="match status" value="1"/>
</dbReference>
<proteinExistence type="predicted"/>
<dbReference type="EMBL" id="UINC01181121">
    <property type="protein sequence ID" value="SVD90651.1"/>
    <property type="molecule type" value="Genomic_DNA"/>
</dbReference>
<dbReference type="GO" id="GO:0008483">
    <property type="term" value="F:transaminase activity"/>
    <property type="evidence" value="ECO:0007669"/>
    <property type="project" value="TreeGrafter"/>
</dbReference>
<feature type="non-terminal residue" evidence="2">
    <location>
        <position position="176"/>
    </location>
</feature>
<dbReference type="GO" id="GO:0030170">
    <property type="term" value="F:pyridoxal phosphate binding"/>
    <property type="evidence" value="ECO:0007669"/>
    <property type="project" value="TreeGrafter"/>
</dbReference>
<keyword evidence="1" id="KW-0663">Pyridoxal phosphate</keyword>
<evidence type="ECO:0000313" key="2">
    <source>
        <dbReference type="EMBL" id="SVD90651.1"/>
    </source>
</evidence>
<dbReference type="AlphaFoldDB" id="A0A382Z578"/>
<gene>
    <name evidence="2" type="ORF">METZ01_LOCUS443505</name>
</gene>
<sequence length="176" mass="19762">MKIPFADIKKQYINIKNEINNAINEVVNDGAFIRGKYVDQFEKNFSKMYGVKNSIGVGNGTDAMYLALRALNIGSGDEVITVCNSWISTSEVINQVGASVKFVDIESKNYNIDVDLIEEKINNKTKAIIPVHLYGQPIKNFDKLLKIAKKYSLYIIEDCAQAVFAKYKNQYVGTFG</sequence>
<evidence type="ECO:0000256" key="1">
    <source>
        <dbReference type="ARBA" id="ARBA00022898"/>
    </source>
</evidence>
<protein>
    <recommendedName>
        <fullName evidence="3">Aminotransferase class V domain-containing protein</fullName>
    </recommendedName>
</protein>
<dbReference type="InterPro" id="IPR015421">
    <property type="entry name" value="PyrdxlP-dep_Trfase_major"/>
</dbReference>
<dbReference type="GO" id="GO:0000271">
    <property type="term" value="P:polysaccharide biosynthetic process"/>
    <property type="evidence" value="ECO:0007669"/>
    <property type="project" value="TreeGrafter"/>
</dbReference>